<organism evidence="2 3">
    <name type="scientific">Acidisarcina polymorpha</name>
    <dbReference type="NCBI Taxonomy" id="2211140"/>
    <lineage>
        <taxon>Bacteria</taxon>
        <taxon>Pseudomonadati</taxon>
        <taxon>Acidobacteriota</taxon>
        <taxon>Terriglobia</taxon>
        <taxon>Terriglobales</taxon>
        <taxon>Acidobacteriaceae</taxon>
        <taxon>Acidisarcina</taxon>
    </lineage>
</organism>
<feature type="transmembrane region" description="Helical" evidence="1">
    <location>
        <begin position="121"/>
        <end position="142"/>
    </location>
</feature>
<evidence type="ECO:0000313" key="3">
    <source>
        <dbReference type="Proteomes" id="UP000253606"/>
    </source>
</evidence>
<gene>
    <name evidence="2" type="ORF">ACPOL_4131</name>
</gene>
<feature type="transmembrane region" description="Helical" evidence="1">
    <location>
        <begin position="52"/>
        <end position="73"/>
    </location>
</feature>
<feature type="transmembrane region" description="Helical" evidence="1">
    <location>
        <begin position="79"/>
        <end position="100"/>
    </location>
</feature>
<dbReference type="KEGG" id="abas:ACPOL_4131"/>
<keyword evidence="1" id="KW-0472">Membrane</keyword>
<accession>A0A2Z5G2T0</accession>
<feature type="transmembrane region" description="Helical" evidence="1">
    <location>
        <begin position="6"/>
        <end position="32"/>
    </location>
</feature>
<evidence type="ECO:0000313" key="2">
    <source>
        <dbReference type="EMBL" id="AXC13408.1"/>
    </source>
</evidence>
<keyword evidence="1" id="KW-1133">Transmembrane helix</keyword>
<reference evidence="2 3" key="1">
    <citation type="journal article" date="2018" name="Front. Microbiol.">
        <title>Hydrolytic Capabilities as a Key to Environmental Success: Chitinolytic and Cellulolytic Acidobacteria From Acidic Sub-arctic Soils and Boreal Peatlands.</title>
        <authorList>
            <person name="Belova S.E."/>
            <person name="Ravin N.V."/>
            <person name="Pankratov T.A."/>
            <person name="Rakitin A.L."/>
            <person name="Ivanova A.A."/>
            <person name="Beletsky A.V."/>
            <person name="Mardanov A.V."/>
            <person name="Sinninghe Damste J.S."/>
            <person name="Dedysh S.N."/>
        </authorList>
    </citation>
    <scope>NUCLEOTIDE SEQUENCE [LARGE SCALE GENOMIC DNA]</scope>
    <source>
        <strain evidence="2 3">SBC82</strain>
    </source>
</reference>
<dbReference type="EMBL" id="CP030840">
    <property type="protein sequence ID" value="AXC13408.1"/>
    <property type="molecule type" value="Genomic_DNA"/>
</dbReference>
<protein>
    <submittedName>
        <fullName evidence="2">Uncharacterized protein</fullName>
    </submittedName>
</protein>
<name>A0A2Z5G2T0_9BACT</name>
<keyword evidence="1" id="KW-0812">Transmembrane</keyword>
<dbReference type="Proteomes" id="UP000253606">
    <property type="component" value="Chromosome"/>
</dbReference>
<proteinExistence type="predicted"/>
<sequence>MAGVGATALILSFALPIFFLAMVAVFSFYACFAAYRILYLKELYKGGRPLPLDWLAAGVTILSSFLLFLMGFLKPALMGVGLIQIAGHTISVVSVVFGLLGMRLGSSSISLFLRPPGEKMFWWFAHMQGMIASYIAAVTAFSAVNLSHWFGAAWWVWLWPTMVGVPVSAIWTAYYKRRFSPKRKTAPA</sequence>
<feature type="transmembrane region" description="Helical" evidence="1">
    <location>
        <begin position="154"/>
        <end position="174"/>
    </location>
</feature>
<evidence type="ECO:0000256" key="1">
    <source>
        <dbReference type="SAM" id="Phobius"/>
    </source>
</evidence>
<keyword evidence="3" id="KW-1185">Reference proteome</keyword>
<dbReference type="AlphaFoldDB" id="A0A2Z5G2T0"/>